<gene>
    <name evidence="1" type="primary">AlNc14C94G5774</name>
    <name evidence="1" type="ORF">ALNC14_065540</name>
</gene>
<evidence type="ECO:0000313" key="1">
    <source>
        <dbReference type="EMBL" id="CCA20411.1"/>
    </source>
</evidence>
<accession>F0WGP7</accession>
<dbReference type="HOGENOM" id="CLU_1734852_0_0_1"/>
<dbReference type="EMBL" id="FR824139">
    <property type="protein sequence ID" value="CCA20411.1"/>
    <property type="molecule type" value="Genomic_DNA"/>
</dbReference>
<reference evidence="1" key="1">
    <citation type="journal article" date="2011" name="PLoS Biol.">
        <title>Gene gain and loss during evolution of obligate parasitism in the white rust pathogen of Arabidopsis thaliana.</title>
        <authorList>
            <person name="Kemen E."/>
            <person name="Gardiner A."/>
            <person name="Schultz-Larsen T."/>
            <person name="Kemen A.C."/>
            <person name="Balmuth A.L."/>
            <person name="Robert-Seilaniantz A."/>
            <person name="Bailey K."/>
            <person name="Holub E."/>
            <person name="Studholme D.J."/>
            <person name="Maclean D."/>
            <person name="Jones J.D."/>
        </authorList>
    </citation>
    <scope>NUCLEOTIDE SEQUENCE</scope>
</reference>
<organism evidence="1">
    <name type="scientific">Albugo laibachii Nc14</name>
    <dbReference type="NCBI Taxonomy" id="890382"/>
    <lineage>
        <taxon>Eukaryota</taxon>
        <taxon>Sar</taxon>
        <taxon>Stramenopiles</taxon>
        <taxon>Oomycota</taxon>
        <taxon>Peronosporomycetes</taxon>
        <taxon>Albuginales</taxon>
        <taxon>Albuginaceae</taxon>
        <taxon>Albugo</taxon>
    </lineage>
</organism>
<protein>
    <submittedName>
        <fullName evidence="1">AlNc14C94G5774 protein</fullName>
    </submittedName>
</protein>
<proteinExistence type="predicted"/>
<name>F0WGP7_9STRA</name>
<sequence length="151" mass="17684">MNGVCYCFYPDIRNDSFTWVTLRESRRAQNQTHLSRKRLRPFLTTHSCFSIRKKINSRSLRSRKAALLPGRFYSFGADRQVWLLQVSSRVKYGIHTRMIPHGFTPTATAGLMFLRSSSKISSQHVKRLEEAMKPLRRQPRAMYDVRTWTGS</sequence>
<reference evidence="1" key="2">
    <citation type="submission" date="2011-02" db="EMBL/GenBank/DDBJ databases">
        <authorList>
            <person name="MacLean D."/>
        </authorList>
    </citation>
    <scope>NUCLEOTIDE SEQUENCE</scope>
</reference>
<dbReference type="AlphaFoldDB" id="F0WGP7"/>